<dbReference type="InterPro" id="IPR001680">
    <property type="entry name" value="WD40_rpt"/>
</dbReference>
<dbReference type="Pfam" id="PF08324">
    <property type="entry name" value="PUL"/>
    <property type="match status" value="1"/>
</dbReference>
<dbReference type="PANTHER" id="PTHR19849:SF0">
    <property type="entry name" value="PHOSPHOLIPASE A-2-ACTIVATING PROTEIN"/>
    <property type="match status" value="1"/>
</dbReference>
<feature type="compositionally biased region" description="Polar residues" evidence="6">
    <location>
        <begin position="539"/>
        <end position="550"/>
    </location>
</feature>
<dbReference type="PROSITE" id="PS51396">
    <property type="entry name" value="PUL"/>
    <property type="match status" value="1"/>
</dbReference>
<keyword evidence="4" id="KW-0853">WD repeat</keyword>
<evidence type="ECO:0000256" key="4">
    <source>
        <dbReference type="ARBA" id="ARBA00022574"/>
    </source>
</evidence>
<dbReference type="PROSITE" id="PS50082">
    <property type="entry name" value="WD_REPEATS_2"/>
    <property type="match status" value="4"/>
</dbReference>
<sequence length="853" mass="93034">MTDVEMADATEGDEFYLSRVIDAHKADVKCLTSTSAGVIISGGRDETVKFWSKRGGEFSETLAFPQPKGLAVNSIGYYESPDGWRVFVGRKDGSIAVYGSGSAEPLTVLTQHSSNVCCLYVDEKNHILLSGSWDNNVIVWPIKELGAPEFPALLLNGHKLSVWALAAIEASPGYYLSGSADKTIKLWRDDHEVRTYTGHTDVVRALLVLSPERFLSAANDSTIRLWHTETGTCLGKFASMQDEFIFDLALVDSHLVSCSEGGYVEVWKQSTHDGQLRLSHGQLIQSPALTLWAVRGLQNGDIACAASDGRIYVFTQEKNRKASAEVAAAFEDAVAVKVAKELERRERQANETVVIKVSLDDGAPNMELRYKKGTDPTLAAEKFIQDYNLPASYLNEITEYIKAHVPEAAAAALKQHKVQPTQRVMVDGEEYDFAFDVTVDDGRKLRLPYNLSEDPDVAAQRFVEKHNLPISFLAKVSGLLRSQTGATSTGKSTQFYDPFTGTGRYVPGQPDTLSSNGGADPLTGEGRYIPGQARGDFSAASSGDPFTSSGRYKPGSASGDVIPNACLPQDKKRPRGELVPMASYYRFGVEQLSAKALAKLVEVNNKQTALKLSEEQLAAIQRLMSASAANSDCDLVATALETGLQWEIGDLVPILDVFRVALLDETLNSYFCDMKSRGENTQQRLSALLLCEPPDAIGILVCRSMTNAFVHSCGREMLSHDFQTLFTVVANQLGSSKAALQLAAASALANWSLFLLNRSEKVAELGPREDAIRAIIKVCEEKFSSLTSFGSLNEAAMIRLLQAIVTLMWGDATVIALAKSRNMLSIVNRMKDAVVDERGKNVARDIAEMIYAV</sequence>
<comment type="similarity">
    <text evidence="2">Belongs to the WD repeat PLAP family.</text>
</comment>
<dbReference type="InterPro" id="IPR015155">
    <property type="entry name" value="PFU"/>
</dbReference>
<dbReference type="PROSITE" id="PS50294">
    <property type="entry name" value="WD_REPEATS_REGION"/>
    <property type="match status" value="1"/>
</dbReference>
<evidence type="ECO:0000313" key="8">
    <source>
        <dbReference type="Proteomes" id="UP000024635"/>
    </source>
</evidence>
<dbReference type="InterPro" id="IPR015943">
    <property type="entry name" value="WD40/YVTN_repeat-like_dom_sf"/>
</dbReference>
<dbReference type="AlphaFoldDB" id="A0A016S6M6"/>
<evidence type="ECO:0000256" key="1">
    <source>
        <dbReference type="ARBA" id="ARBA00004496"/>
    </source>
</evidence>
<dbReference type="SMART" id="SM00320">
    <property type="entry name" value="WD40"/>
    <property type="match status" value="5"/>
</dbReference>
<dbReference type="GO" id="GO:0043130">
    <property type="term" value="F:ubiquitin binding"/>
    <property type="evidence" value="ECO:0007669"/>
    <property type="project" value="TreeGrafter"/>
</dbReference>
<dbReference type="SUPFAM" id="SSF50978">
    <property type="entry name" value="WD40 repeat-like"/>
    <property type="match status" value="1"/>
</dbReference>
<dbReference type="InterPro" id="IPR036322">
    <property type="entry name" value="WD40_repeat_dom_sf"/>
</dbReference>
<gene>
    <name evidence="7" type="primary">Acey_s0287.g1450</name>
    <name evidence="7" type="synonym">Acey-ufd-3</name>
    <name evidence="7" type="ORF">Y032_0287g1450</name>
</gene>
<dbReference type="GO" id="GO:0010992">
    <property type="term" value="P:ubiquitin recycling"/>
    <property type="evidence" value="ECO:0007669"/>
    <property type="project" value="TreeGrafter"/>
</dbReference>
<protein>
    <submittedName>
        <fullName evidence="7">Uncharacterized protein</fullName>
    </submittedName>
</protein>
<proteinExistence type="inferred from homology"/>
<dbReference type="GO" id="GO:0005737">
    <property type="term" value="C:cytoplasm"/>
    <property type="evidence" value="ECO:0007669"/>
    <property type="project" value="UniProtKB-SubCell"/>
</dbReference>
<comment type="caution">
    <text evidence="7">The sequence shown here is derived from an EMBL/GenBank/DDBJ whole genome shotgun (WGS) entry which is preliminary data.</text>
</comment>
<keyword evidence="8" id="KW-1185">Reference proteome</keyword>
<evidence type="ECO:0000313" key="7">
    <source>
        <dbReference type="EMBL" id="EYB85987.1"/>
    </source>
</evidence>
<keyword evidence="3" id="KW-0963">Cytoplasm</keyword>
<dbReference type="GO" id="GO:0005634">
    <property type="term" value="C:nucleus"/>
    <property type="evidence" value="ECO:0007669"/>
    <property type="project" value="TreeGrafter"/>
</dbReference>
<name>A0A016S6M6_9BILA</name>
<comment type="subcellular location">
    <subcellularLocation>
        <location evidence="1">Cytoplasm</location>
    </subcellularLocation>
</comment>
<feature type="region of interest" description="Disordered" evidence="6">
    <location>
        <begin position="533"/>
        <end position="573"/>
    </location>
</feature>
<accession>A0A016S6M6</accession>
<evidence type="ECO:0000256" key="5">
    <source>
        <dbReference type="ARBA" id="ARBA00022737"/>
    </source>
</evidence>
<dbReference type="EMBL" id="JARK01001623">
    <property type="protein sequence ID" value="EYB85987.1"/>
    <property type="molecule type" value="Genomic_DNA"/>
</dbReference>
<dbReference type="Proteomes" id="UP000024635">
    <property type="component" value="Unassembled WGS sequence"/>
</dbReference>
<reference evidence="8" key="1">
    <citation type="journal article" date="2015" name="Nat. Genet.">
        <title>The genome and transcriptome of the zoonotic hookworm Ancylostoma ceylanicum identify infection-specific gene families.</title>
        <authorList>
            <person name="Schwarz E.M."/>
            <person name="Hu Y."/>
            <person name="Antoshechkin I."/>
            <person name="Miller M.M."/>
            <person name="Sternberg P.W."/>
            <person name="Aroian R.V."/>
        </authorList>
    </citation>
    <scope>NUCLEOTIDE SEQUENCE</scope>
    <source>
        <strain evidence="8">HY135</strain>
    </source>
</reference>
<keyword evidence="5" id="KW-0677">Repeat</keyword>
<dbReference type="PROSITE" id="PS51394">
    <property type="entry name" value="PFU"/>
    <property type="match status" value="1"/>
</dbReference>
<organism evidence="7 8">
    <name type="scientific">Ancylostoma ceylanicum</name>
    <dbReference type="NCBI Taxonomy" id="53326"/>
    <lineage>
        <taxon>Eukaryota</taxon>
        <taxon>Metazoa</taxon>
        <taxon>Ecdysozoa</taxon>
        <taxon>Nematoda</taxon>
        <taxon>Chromadorea</taxon>
        <taxon>Rhabditida</taxon>
        <taxon>Rhabditina</taxon>
        <taxon>Rhabditomorpha</taxon>
        <taxon>Strongyloidea</taxon>
        <taxon>Ancylostomatidae</taxon>
        <taxon>Ancylostomatinae</taxon>
        <taxon>Ancylostoma</taxon>
    </lineage>
</organism>
<dbReference type="Gene3D" id="2.130.10.10">
    <property type="entry name" value="YVTN repeat-like/Quinoprotein amine dehydrogenase"/>
    <property type="match status" value="1"/>
</dbReference>
<evidence type="ECO:0000256" key="6">
    <source>
        <dbReference type="SAM" id="MobiDB-lite"/>
    </source>
</evidence>
<dbReference type="InterPro" id="IPR011989">
    <property type="entry name" value="ARM-like"/>
</dbReference>
<dbReference type="CDD" id="cd00200">
    <property type="entry name" value="WD40"/>
    <property type="match status" value="1"/>
</dbReference>
<dbReference type="GO" id="GO:0043161">
    <property type="term" value="P:proteasome-mediated ubiquitin-dependent protein catabolic process"/>
    <property type="evidence" value="ECO:0007669"/>
    <property type="project" value="TreeGrafter"/>
</dbReference>
<evidence type="ECO:0000256" key="2">
    <source>
        <dbReference type="ARBA" id="ARBA00008495"/>
    </source>
</evidence>
<dbReference type="Gene3D" id="3.10.20.870">
    <property type="entry name" value="PFU (PLAA family ubiquitin binding), C-terminal domain"/>
    <property type="match status" value="2"/>
</dbReference>
<dbReference type="Gene3D" id="1.25.10.10">
    <property type="entry name" value="Leucine-rich Repeat Variant"/>
    <property type="match status" value="1"/>
</dbReference>
<dbReference type="Pfam" id="PF09070">
    <property type="entry name" value="PFU"/>
    <property type="match status" value="2"/>
</dbReference>
<dbReference type="InterPro" id="IPR013535">
    <property type="entry name" value="PUL_dom"/>
</dbReference>
<dbReference type="InterPro" id="IPR038122">
    <property type="entry name" value="PFU_sf"/>
</dbReference>
<evidence type="ECO:0000256" key="3">
    <source>
        <dbReference type="ARBA" id="ARBA00022490"/>
    </source>
</evidence>
<dbReference type="PANTHER" id="PTHR19849">
    <property type="entry name" value="PHOSPHOLIPASE A-2-ACTIVATING PROTEIN"/>
    <property type="match status" value="1"/>
</dbReference>
<dbReference type="STRING" id="53326.A0A016S6M6"/>
<dbReference type="OrthoDB" id="10265988at2759"/>
<dbReference type="Pfam" id="PF00400">
    <property type="entry name" value="WD40"/>
    <property type="match status" value="4"/>
</dbReference>